<dbReference type="KEGG" id="aaf:AURANDRAFT_60443"/>
<dbReference type="SMART" id="SM00487">
    <property type="entry name" value="DEXDc"/>
    <property type="match status" value="1"/>
</dbReference>
<evidence type="ECO:0000313" key="4">
    <source>
        <dbReference type="Proteomes" id="UP000002729"/>
    </source>
</evidence>
<dbReference type="InParanoid" id="F0XX59"/>
<reference evidence="3 4" key="1">
    <citation type="journal article" date="2011" name="Proc. Natl. Acad. Sci. U.S.A.">
        <title>Niche of harmful alga Aureococcus anophagefferens revealed through ecogenomics.</title>
        <authorList>
            <person name="Gobler C.J."/>
            <person name="Berry D.L."/>
            <person name="Dyhrman S.T."/>
            <person name="Wilhelm S.W."/>
            <person name="Salamov A."/>
            <person name="Lobanov A.V."/>
            <person name="Zhang Y."/>
            <person name="Collier J.L."/>
            <person name="Wurch L.L."/>
            <person name="Kustka A.B."/>
            <person name="Dill B.D."/>
            <person name="Shah M."/>
            <person name="VerBerkmoes N.C."/>
            <person name="Kuo A."/>
            <person name="Terry A."/>
            <person name="Pangilinan J."/>
            <person name="Lindquist E.A."/>
            <person name="Lucas S."/>
            <person name="Paulsen I.T."/>
            <person name="Hattenrath-Lehmann T.K."/>
            <person name="Talmage S.C."/>
            <person name="Walker E.A."/>
            <person name="Koch F."/>
            <person name="Burson A.M."/>
            <person name="Marcoval M.A."/>
            <person name="Tang Y.Z."/>
            <person name="Lecleir G.R."/>
            <person name="Coyne K.J."/>
            <person name="Berg G.M."/>
            <person name="Bertrand E.M."/>
            <person name="Saito M.A."/>
            <person name="Gladyshev V.N."/>
            <person name="Grigoriev I.V."/>
        </authorList>
    </citation>
    <scope>NUCLEOTIDE SEQUENCE [LARGE SCALE GENOMIC DNA]</scope>
    <source>
        <strain evidence="4">CCMP 1984</strain>
    </source>
</reference>
<dbReference type="PROSITE" id="PS51192">
    <property type="entry name" value="HELICASE_ATP_BIND_1"/>
    <property type="match status" value="1"/>
</dbReference>
<dbReference type="SUPFAM" id="SSF52540">
    <property type="entry name" value="P-loop containing nucleoside triphosphate hydrolases"/>
    <property type="match status" value="1"/>
</dbReference>
<evidence type="ECO:0000256" key="1">
    <source>
        <dbReference type="SAM" id="MobiDB-lite"/>
    </source>
</evidence>
<feature type="region of interest" description="Disordered" evidence="1">
    <location>
        <begin position="600"/>
        <end position="643"/>
    </location>
</feature>
<dbReference type="GeneID" id="20223016"/>
<dbReference type="RefSeq" id="XP_009032191.1">
    <property type="nucleotide sequence ID" value="XM_009033943.1"/>
</dbReference>
<evidence type="ECO:0000313" key="3">
    <source>
        <dbReference type="EMBL" id="EGB12517.1"/>
    </source>
</evidence>
<feature type="region of interest" description="Disordered" evidence="1">
    <location>
        <begin position="1"/>
        <end position="64"/>
    </location>
</feature>
<dbReference type="Gene3D" id="3.40.50.300">
    <property type="entry name" value="P-loop containing nucleotide triphosphate hydrolases"/>
    <property type="match status" value="2"/>
</dbReference>
<name>F0XX59_AURAN</name>
<proteinExistence type="predicted"/>
<sequence>MDLEVDSLGDAPSLEWKKSARRRSSTGSRKVPRRSVLSESTNRHNNAADDAEADSDGDLCHKTDPERGETWLARWGELVDALPAIDDDVPPDAFRGAARELLRRGVEIVDAADAEDAAGRDALVLRFVDGPEGRVSLPPPFDDPFSFANDYLPLYGPLRGFQVDAIAALHERRDVLLAVRCGAGKSLPPAMVAAARARDALDRGAQQVCVWTAPTQALVADKVDDLQGRYGEGWRNAGGRGDFAAAVAGLERAGARDDDGDVVFDYADAAASSSTSASTARHPVLAAISAKACDVAVLVMCPEMLAEHAAWFVLAARAGIISLVVIDECDEEVGNDDSFRRSQEAQGRTIQACFALAGAKAPVVALSGTLSKFEVGSLLEALGLPPAPATLVIRTASPINSMVDIHTGEADDEDPDGYGAPCASPLDHVAVSPPAPVTQRPVGTAFQLELARDSCEPPPTALATRRAARRAGSDAQLAKALGMAQEGPNALLVAASAAISDATAPAEPGAGDEADRATMRRAETLLRRQKSALVAERDGAAAEHAHLCQEKVRVLKSSTAKMQDLKATIKQCNAALRKNQKDSNVVQARRKAAELQDRLRAATAAEPEADGAVERDPDDEIRITDGEPVFSDADDSDGDFGDA</sequence>
<dbReference type="InterPro" id="IPR014001">
    <property type="entry name" value="Helicase_ATP-bd"/>
</dbReference>
<gene>
    <name evidence="3" type="ORF">AURANDRAFT_60443</name>
</gene>
<dbReference type="InterPro" id="IPR027417">
    <property type="entry name" value="P-loop_NTPase"/>
</dbReference>
<dbReference type="Proteomes" id="UP000002729">
    <property type="component" value="Unassembled WGS sequence"/>
</dbReference>
<feature type="compositionally biased region" description="Acidic residues" evidence="1">
    <location>
        <begin position="632"/>
        <end position="643"/>
    </location>
</feature>
<evidence type="ECO:0000259" key="2">
    <source>
        <dbReference type="PROSITE" id="PS51192"/>
    </source>
</evidence>
<feature type="compositionally biased region" description="Basic and acidic residues" evidence="1">
    <location>
        <begin position="612"/>
        <end position="625"/>
    </location>
</feature>
<feature type="domain" description="Helicase ATP-binding" evidence="2">
    <location>
        <begin position="166"/>
        <end position="388"/>
    </location>
</feature>
<accession>F0XX59</accession>
<keyword evidence="4" id="KW-1185">Reference proteome</keyword>
<dbReference type="AlphaFoldDB" id="F0XX59"/>
<organism evidence="4">
    <name type="scientific">Aureococcus anophagefferens</name>
    <name type="common">Harmful bloom alga</name>
    <dbReference type="NCBI Taxonomy" id="44056"/>
    <lineage>
        <taxon>Eukaryota</taxon>
        <taxon>Sar</taxon>
        <taxon>Stramenopiles</taxon>
        <taxon>Ochrophyta</taxon>
        <taxon>Pelagophyceae</taxon>
        <taxon>Pelagomonadales</taxon>
        <taxon>Pelagomonadaceae</taxon>
        <taxon>Aureococcus</taxon>
    </lineage>
</organism>
<protein>
    <submittedName>
        <fullName evidence="3">Expressed protein</fullName>
    </submittedName>
</protein>
<dbReference type="EMBL" id="GL833120">
    <property type="protein sequence ID" value="EGB12517.1"/>
    <property type="molecule type" value="Genomic_DNA"/>
</dbReference>